<dbReference type="PANTHER" id="PTHR44085">
    <property type="entry name" value="SEPIAPTERIN REDUCTASE"/>
    <property type="match status" value="1"/>
</dbReference>
<dbReference type="AlphaFoldDB" id="A0A7R9WVQ2"/>
<dbReference type="InterPro" id="IPR051721">
    <property type="entry name" value="Biopterin_syn/organic_redct"/>
</dbReference>
<organism evidence="5">
    <name type="scientific">Craspedostauros australis</name>
    <dbReference type="NCBI Taxonomy" id="1486917"/>
    <lineage>
        <taxon>Eukaryota</taxon>
        <taxon>Sar</taxon>
        <taxon>Stramenopiles</taxon>
        <taxon>Ochrophyta</taxon>
        <taxon>Bacillariophyta</taxon>
        <taxon>Bacillariophyceae</taxon>
        <taxon>Bacillariophycidae</taxon>
        <taxon>Naviculales</taxon>
        <taxon>Naviculaceae</taxon>
        <taxon>Craspedostauros</taxon>
    </lineage>
</organism>
<sequence length="248" mass="27448">MKQAWVVVTGAGSGLGRAMAVHFSQNGFPVLGIGRRLAPLQEIESGSISILSADVSEQEGRQAIYDAIPTGDHIKYLIHNAGVLEPIQPLMDVKPADFRKHMSINLEAPLFCTQMLAPKFQANSTRVLHVSSGAAVSPYEGWGTYCTSKAALNMVYRVLDLELKAKGIRVGSVRPGVVDTPMQSVVRSADEAVFPNLQRFVDLKESNQLLPPEKVARFMFWLLTETTPDEFAAEEWDIRDDRHQGKWE</sequence>
<dbReference type="PANTHER" id="PTHR44085:SF2">
    <property type="entry name" value="SEPIAPTERIN REDUCTASE"/>
    <property type="match status" value="1"/>
</dbReference>
<evidence type="ECO:0000256" key="2">
    <source>
        <dbReference type="ARBA" id="ARBA00022490"/>
    </source>
</evidence>
<comment type="subcellular location">
    <subcellularLocation>
        <location evidence="1">Cytoplasm</location>
    </subcellularLocation>
</comment>
<keyword evidence="3" id="KW-0521">NADP</keyword>
<keyword evidence="2" id="KW-0963">Cytoplasm</keyword>
<dbReference type="SUPFAM" id="SSF51735">
    <property type="entry name" value="NAD(P)-binding Rossmann-fold domains"/>
    <property type="match status" value="1"/>
</dbReference>
<evidence type="ECO:0000256" key="4">
    <source>
        <dbReference type="ARBA" id="ARBA00023002"/>
    </source>
</evidence>
<name>A0A7R9WVQ2_9STRA</name>
<evidence type="ECO:0000256" key="3">
    <source>
        <dbReference type="ARBA" id="ARBA00022857"/>
    </source>
</evidence>
<evidence type="ECO:0008006" key="6">
    <source>
        <dbReference type="Google" id="ProtNLM"/>
    </source>
</evidence>
<protein>
    <recommendedName>
        <fullName evidence="6">Short-chain dehydrogenase</fullName>
    </recommendedName>
</protein>
<evidence type="ECO:0000256" key="1">
    <source>
        <dbReference type="ARBA" id="ARBA00004496"/>
    </source>
</evidence>
<keyword evidence="4" id="KW-0560">Oxidoreductase</keyword>
<dbReference type="Gene3D" id="3.40.50.720">
    <property type="entry name" value="NAD(P)-binding Rossmann-like Domain"/>
    <property type="match status" value="1"/>
</dbReference>
<dbReference type="GO" id="GO:0004757">
    <property type="term" value="F:sepiapterin reductase (NADP+) activity"/>
    <property type="evidence" value="ECO:0007669"/>
    <property type="project" value="TreeGrafter"/>
</dbReference>
<proteinExistence type="predicted"/>
<evidence type="ECO:0000313" key="5">
    <source>
        <dbReference type="EMBL" id="CAD8336921.1"/>
    </source>
</evidence>
<reference evidence="5" key="1">
    <citation type="submission" date="2021-01" db="EMBL/GenBank/DDBJ databases">
        <authorList>
            <person name="Corre E."/>
            <person name="Pelletier E."/>
            <person name="Niang G."/>
            <person name="Scheremetjew M."/>
            <person name="Finn R."/>
            <person name="Kale V."/>
            <person name="Holt S."/>
            <person name="Cochrane G."/>
            <person name="Meng A."/>
            <person name="Brown T."/>
            <person name="Cohen L."/>
        </authorList>
    </citation>
    <scope>NUCLEOTIDE SEQUENCE</scope>
    <source>
        <strain evidence="5">CCMP3328</strain>
    </source>
</reference>
<dbReference type="InterPro" id="IPR036291">
    <property type="entry name" value="NAD(P)-bd_dom_sf"/>
</dbReference>
<dbReference type="InterPro" id="IPR002347">
    <property type="entry name" value="SDR_fam"/>
</dbReference>
<dbReference type="EMBL" id="HBEF01014468">
    <property type="protein sequence ID" value="CAD8336921.1"/>
    <property type="molecule type" value="Transcribed_RNA"/>
</dbReference>
<dbReference type="Pfam" id="PF00106">
    <property type="entry name" value="adh_short"/>
    <property type="match status" value="1"/>
</dbReference>
<dbReference type="GO" id="GO:0006729">
    <property type="term" value="P:tetrahydrobiopterin biosynthetic process"/>
    <property type="evidence" value="ECO:0007669"/>
    <property type="project" value="TreeGrafter"/>
</dbReference>
<dbReference type="PRINTS" id="PR00081">
    <property type="entry name" value="GDHRDH"/>
</dbReference>
<gene>
    <name evidence="5" type="ORF">CAUS1442_LOCUS9049</name>
</gene>
<accession>A0A7R9WVQ2</accession>
<dbReference type="GO" id="GO:0005737">
    <property type="term" value="C:cytoplasm"/>
    <property type="evidence" value="ECO:0007669"/>
    <property type="project" value="UniProtKB-SubCell"/>
</dbReference>